<gene>
    <name evidence="2" type="ORF">BGT96224V316_LOCUS4831</name>
</gene>
<protein>
    <submittedName>
        <fullName evidence="2">Bgt-51983</fullName>
    </submittedName>
</protein>
<dbReference type="InterPro" id="IPR040976">
    <property type="entry name" value="Pkinase_fungal"/>
</dbReference>
<reference evidence="2 3" key="1">
    <citation type="submission" date="2018-08" db="EMBL/GenBank/DDBJ databases">
        <authorList>
            <person name="Muller C M."/>
        </authorList>
    </citation>
    <scope>NUCLEOTIDE SEQUENCE [LARGE SCALE GENOMIC DNA]</scope>
</reference>
<organism evidence="2 3">
    <name type="scientific">Blumeria graminis f. sp. tritici</name>
    <dbReference type="NCBI Taxonomy" id="62690"/>
    <lineage>
        <taxon>Eukaryota</taxon>
        <taxon>Fungi</taxon>
        <taxon>Dikarya</taxon>
        <taxon>Ascomycota</taxon>
        <taxon>Pezizomycotina</taxon>
        <taxon>Leotiomycetes</taxon>
        <taxon>Erysiphales</taxon>
        <taxon>Erysiphaceae</taxon>
        <taxon>Blumeria</taxon>
    </lineage>
</organism>
<dbReference type="Pfam" id="PF17667">
    <property type="entry name" value="Pkinase_fungal"/>
    <property type="match status" value="1"/>
</dbReference>
<evidence type="ECO:0000313" key="3">
    <source>
        <dbReference type="Proteomes" id="UP000324639"/>
    </source>
</evidence>
<feature type="non-terminal residue" evidence="2">
    <location>
        <position position="1"/>
    </location>
</feature>
<keyword evidence="3" id="KW-1185">Reference proteome</keyword>
<sequence>WKDVRVLGEFTIKPFKDKKRNKFLQLSRSVLQIFSTQPLCQFVHGFCLFKNDFEL</sequence>
<dbReference type="AlphaFoldDB" id="A0A9X9QDF1"/>
<evidence type="ECO:0000259" key="1">
    <source>
        <dbReference type="Pfam" id="PF17667"/>
    </source>
</evidence>
<feature type="domain" description="Fungal-type protein kinase" evidence="1">
    <location>
        <begin position="1"/>
        <end position="55"/>
    </location>
</feature>
<name>A0A9X9QDF1_BLUGR</name>
<evidence type="ECO:0000313" key="2">
    <source>
        <dbReference type="EMBL" id="VDB89061.1"/>
    </source>
</evidence>
<proteinExistence type="predicted"/>
<dbReference type="Proteomes" id="UP000324639">
    <property type="component" value="Chromosome Bgt_-07"/>
</dbReference>
<accession>A0A9X9QDF1</accession>
<dbReference type="EMBL" id="LR026990">
    <property type="protein sequence ID" value="VDB89061.1"/>
    <property type="molecule type" value="Genomic_DNA"/>
</dbReference>